<dbReference type="PRINTS" id="PR00119">
    <property type="entry name" value="CATATPASE"/>
</dbReference>
<evidence type="ECO:0000256" key="12">
    <source>
        <dbReference type="ARBA" id="ARBA00022842"/>
    </source>
</evidence>
<reference evidence="21 22" key="1">
    <citation type="submission" date="2013-03" db="EMBL/GenBank/DDBJ databases">
        <authorList>
            <person name="Warren W."/>
            <person name="Wilson R.K."/>
        </authorList>
    </citation>
    <scope>NUCLEOTIDE SEQUENCE</scope>
</reference>
<dbReference type="CDD" id="cd02081">
    <property type="entry name" value="P-type_ATPase_Ca_PMCA-like"/>
    <property type="match status" value="1"/>
</dbReference>
<dbReference type="GO" id="GO:0005388">
    <property type="term" value="F:P-type calcium transporter activity"/>
    <property type="evidence" value="ECO:0007669"/>
    <property type="project" value="UniProtKB-EC"/>
</dbReference>
<evidence type="ECO:0000256" key="9">
    <source>
        <dbReference type="ARBA" id="ARBA00022741"/>
    </source>
</evidence>
<dbReference type="SUPFAM" id="SSF81653">
    <property type="entry name" value="Calcium ATPase, transduction domain A"/>
    <property type="match status" value="1"/>
</dbReference>
<dbReference type="SUPFAM" id="SSF81660">
    <property type="entry name" value="Metal cation-transporting ATPase, ATP-binding domain N"/>
    <property type="match status" value="1"/>
</dbReference>
<evidence type="ECO:0000256" key="14">
    <source>
        <dbReference type="ARBA" id="ARBA00022967"/>
    </source>
</evidence>
<keyword evidence="17 19" id="KW-0472">Membrane</keyword>
<keyword evidence="4" id="KW-0813">Transport</keyword>
<dbReference type="Proteomes" id="UP000233100">
    <property type="component" value="Chromosome 1"/>
</dbReference>
<evidence type="ECO:0000259" key="20">
    <source>
        <dbReference type="SMART" id="SM00831"/>
    </source>
</evidence>
<dbReference type="PROSITE" id="PS00154">
    <property type="entry name" value="ATPASE_E1_E2"/>
    <property type="match status" value="1"/>
</dbReference>
<keyword evidence="8" id="KW-0479">Metal-binding</keyword>
<dbReference type="InterPro" id="IPR018303">
    <property type="entry name" value="ATPase_P-typ_P_site"/>
</dbReference>
<reference evidence="21" key="3">
    <citation type="submission" date="2025-09" db="UniProtKB">
        <authorList>
            <consortium name="Ensembl"/>
        </authorList>
    </citation>
    <scope>IDENTIFICATION</scope>
</reference>
<dbReference type="FunFam" id="1.20.1110.10:FF:000001">
    <property type="entry name" value="Calcium-transporting ATPase"/>
    <property type="match status" value="1"/>
</dbReference>
<evidence type="ECO:0000256" key="3">
    <source>
        <dbReference type="ARBA" id="ARBA00012790"/>
    </source>
</evidence>
<dbReference type="GeneTree" id="ENSGT00940000154527"/>
<dbReference type="GO" id="GO:1903779">
    <property type="term" value="P:regulation of cardiac conduction"/>
    <property type="evidence" value="ECO:0007669"/>
    <property type="project" value="UniProtKB-ARBA"/>
</dbReference>
<dbReference type="FunFam" id="1.20.1110.10:FF:000011">
    <property type="entry name" value="Calcium-transporting ATPase"/>
    <property type="match status" value="1"/>
</dbReference>
<dbReference type="InterPro" id="IPR036412">
    <property type="entry name" value="HAD-like_sf"/>
</dbReference>
<evidence type="ECO:0000256" key="18">
    <source>
        <dbReference type="SAM" id="MobiDB-lite"/>
    </source>
</evidence>
<comment type="subcellular location">
    <subcellularLocation>
        <location evidence="1">Cell membrane</location>
        <topology evidence="1">Multi-pass membrane protein</topology>
    </subcellularLocation>
</comment>
<dbReference type="InterPro" id="IPR022141">
    <property type="entry name" value="ATP_Ca_trans_C"/>
</dbReference>
<keyword evidence="14" id="KW-1278">Translocase</keyword>
<dbReference type="AlphaFoldDB" id="A0A7N9DHF4"/>
<keyword evidence="15 19" id="KW-1133">Transmembrane helix</keyword>
<keyword evidence="9" id="KW-0547">Nucleotide-binding</keyword>
<keyword evidence="10" id="KW-0106">Calcium</keyword>
<dbReference type="GO" id="GO:0051480">
    <property type="term" value="P:regulation of cytosolic calcium ion concentration"/>
    <property type="evidence" value="ECO:0007669"/>
    <property type="project" value="TreeGrafter"/>
</dbReference>
<dbReference type="GO" id="GO:0016887">
    <property type="term" value="F:ATP hydrolysis activity"/>
    <property type="evidence" value="ECO:0007669"/>
    <property type="project" value="InterPro"/>
</dbReference>
<dbReference type="Pfam" id="PF13246">
    <property type="entry name" value="Cation_ATPase"/>
    <property type="match status" value="1"/>
</dbReference>
<evidence type="ECO:0000256" key="8">
    <source>
        <dbReference type="ARBA" id="ARBA00022723"/>
    </source>
</evidence>
<dbReference type="Pfam" id="PF12424">
    <property type="entry name" value="ATP_Ca_trans_C"/>
    <property type="match status" value="1"/>
</dbReference>
<evidence type="ECO:0000256" key="5">
    <source>
        <dbReference type="ARBA" id="ARBA00022475"/>
    </source>
</evidence>
<organism evidence="21 22">
    <name type="scientific">Macaca fascicularis</name>
    <name type="common">Crab-eating macaque</name>
    <name type="synonym">Cynomolgus monkey</name>
    <dbReference type="NCBI Taxonomy" id="9541"/>
    <lineage>
        <taxon>Eukaryota</taxon>
        <taxon>Metazoa</taxon>
        <taxon>Chordata</taxon>
        <taxon>Craniata</taxon>
        <taxon>Vertebrata</taxon>
        <taxon>Euteleostomi</taxon>
        <taxon>Mammalia</taxon>
        <taxon>Eutheria</taxon>
        <taxon>Euarchontoglires</taxon>
        <taxon>Primates</taxon>
        <taxon>Haplorrhini</taxon>
        <taxon>Catarrhini</taxon>
        <taxon>Cercopithecidae</taxon>
        <taxon>Cercopithecinae</taxon>
        <taxon>Macaca</taxon>
    </lineage>
</organism>
<dbReference type="GO" id="GO:0005524">
    <property type="term" value="F:ATP binding"/>
    <property type="evidence" value="ECO:0007669"/>
    <property type="project" value="UniProtKB-KW"/>
</dbReference>
<dbReference type="InterPro" id="IPR023298">
    <property type="entry name" value="ATPase_P-typ_TM_dom_sf"/>
</dbReference>
<keyword evidence="5" id="KW-1003">Cell membrane</keyword>
<feature type="transmembrane region" description="Helical" evidence="19">
    <location>
        <begin position="147"/>
        <end position="168"/>
    </location>
</feature>
<dbReference type="PANTHER" id="PTHR24093">
    <property type="entry name" value="CATION TRANSPORTING ATPASE"/>
    <property type="match status" value="1"/>
</dbReference>
<evidence type="ECO:0000256" key="7">
    <source>
        <dbReference type="ARBA" id="ARBA00022692"/>
    </source>
</evidence>
<feature type="region of interest" description="Disordered" evidence="18">
    <location>
        <begin position="294"/>
        <end position="318"/>
    </location>
</feature>
<evidence type="ECO:0000256" key="17">
    <source>
        <dbReference type="ARBA" id="ARBA00023136"/>
    </source>
</evidence>
<dbReference type="InterPro" id="IPR023299">
    <property type="entry name" value="ATPase_P-typ_cyto_dom_N"/>
</dbReference>
<dbReference type="InterPro" id="IPR059000">
    <property type="entry name" value="ATPase_P-type_domA"/>
</dbReference>
<dbReference type="Pfam" id="PF08282">
    <property type="entry name" value="Hydrolase_3"/>
    <property type="match status" value="1"/>
</dbReference>
<dbReference type="GO" id="GO:0005516">
    <property type="term" value="F:calmodulin binding"/>
    <property type="evidence" value="ECO:0007669"/>
    <property type="project" value="UniProtKB-KW"/>
</dbReference>
<gene>
    <name evidence="21" type="primary">ATP2B4</name>
</gene>
<feature type="domain" description="Cation-transporting P-type ATPase N-terminal" evidence="20">
    <location>
        <begin position="45"/>
        <end position="121"/>
    </location>
</feature>
<dbReference type="EC" id="7.2.2.10" evidence="3"/>
<dbReference type="Gene3D" id="1.20.1110.10">
    <property type="entry name" value="Calcium-transporting ATPase, transmembrane domain"/>
    <property type="match status" value="3"/>
</dbReference>
<feature type="transmembrane region" description="Helical" evidence="19">
    <location>
        <begin position="897"/>
        <end position="914"/>
    </location>
</feature>
<feature type="transmembrane region" description="Helical" evidence="19">
    <location>
        <begin position="856"/>
        <end position="877"/>
    </location>
</feature>
<accession>A0A7N9DHF4</accession>
<proteinExistence type="inferred from homology"/>
<evidence type="ECO:0000256" key="13">
    <source>
        <dbReference type="ARBA" id="ARBA00022860"/>
    </source>
</evidence>
<evidence type="ECO:0000256" key="11">
    <source>
        <dbReference type="ARBA" id="ARBA00022840"/>
    </source>
</evidence>
<keyword evidence="7 19" id="KW-0812">Transmembrane</keyword>
<keyword evidence="12" id="KW-0460">Magnesium</keyword>
<dbReference type="Ensembl" id="ENSMFAT00000091307.1">
    <property type="protein sequence ID" value="ENSMFAP00000063955.1"/>
    <property type="gene ID" value="ENSMFAG00000010073.2"/>
</dbReference>
<evidence type="ECO:0000256" key="6">
    <source>
        <dbReference type="ARBA" id="ARBA00022568"/>
    </source>
</evidence>
<dbReference type="SUPFAM" id="SSF56784">
    <property type="entry name" value="HAD-like"/>
    <property type="match status" value="1"/>
</dbReference>
<dbReference type="GO" id="GO:0005886">
    <property type="term" value="C:plasma membrane"/>
    <property type="evidence" value="ECO:0007669"/>
    <property type="project" value="UniProtKB-SubCell"/>
</dbReference>
<keyword evidence="11" id="KW-0067">ATP-binding</keyword>
<dbReference type="Gene3D" id="3.40.1110.10">
    <property type="entry name" value="Calcium-transporting ATPase, cytoplasmic domain N"/>
    <property type="match status" value="1"/>
</dbReference>
<evidence type="ECO:0000256" key="2">
    <source>
        <dbReference type="ARBA" id="ARBA00006124"/>
    </source>
</evidence>
<evidence type="ECO:0000256" key="19">
    <source>
        <dbReference type="SAM" id="Phobius"/>
    </source>
</evidence>
<name>A0A7N9DHF4_MACFA</name>
<keyword evidence="6" id="KW-0109">Calcium transport</keyword>
<dbReference type="InterPro" id="IPR008250">
    <property type="entry name" value="ATPase_P-typ_transduc_dom_A_sf"/>
</dbReference>
<sequence length="1145" mass="127271">MTNPSDRVLPANSMAESREGDFGCTVMELRKLMELRSRDALTQINVHYGGVQNLCSRLKTSPVEGLSGNPADLEKRRQVFGHNVIPPKKPKTFLELVWEALQDVTLIILEIAAIISLVLSFYRPAGEENELCGQVASTPEDESEAQAGWIEGAAILFSVIIVVLVTAFNDWSKEKQFRGLQNRIEQEQKFSIIRNGQLIQLPVAEIVVGDIAQVKYGDLLPADGILIQGNDLKIDESSLTGESDHVKKSLDKDPMLLSGTHVMEGSGRMVVTAVGVNSQTGIILTLLGVNEDDEGEKKKKGKKQGVPENRNKAKTQDGVALEIQPLNSQEGIDNEEKDKKAVKVPKKEKSVLQGKLTRLAVQIGKAGLLMSALTVFILILYFVIDNFVINRRPWLPECTPIYIQYFVKFFIIGVTVLVVAVPEGLPLAVTISLAYSVKKMMKDNNLVRHLDACETMGNATAICSDKTGTLTMNRMTVVQAYIGGIHYRQIPSPDVFLPKVLDLIVNGISINSAYTSKILPPEKEGGLPRQVGNKTECALLGFVTDLKQDYQAVRNEVPEEKLYKVYTFNSVRKSMSTVIRNPSGGFRMYSKGASEIILRKCNRILDRKGEAVPFRNKDRDDMIRTVIEPMACDGLRTICIAYRDFNDAEPSWDNENEILTELTCIAVVGIEDPVRPEVEQEKLDKIWPKLRVLARSSPTDKHTLVKGIIDSTVGEQRQVVAVTGDGTNDGPALKKADVGFAMGIAGTDVAKEASDIILTDDNFTSIVKAVMWGRNVYDSISKFLQFQLTVNVVAVIVAFAGACITQDSPLKAVQMLWVNLIMDTFASLALATEPPTESLLKRRPYGRNKPLISRTMMKNILGHAFYQLLVIFILVFAGEKFFDIDSGRKAPLHSPPTQHYTIVFNTFVLMQLFNEINSRKIHGEKNVFSGIYRNIIFCSVVLGTFICQIFIVEFGGKPFSCTSLSLSQWLWCLFIGIGELLWGQFISAIPTRSLKFLKEAGHGTTKEEITKDAEGLDEIDHAEMELRRGQILWFRGLNRIQTQIKVVKAFHSSLHETIQKPYNQNSIHNFMTHPEFAIDEELPRTPLLDKEEEENPDKASKFGTGVLLLDGEVTPYANTNNNAVDCNQAQLPQSDSSLQSLETSV</sequence>
<feature type="transmembrane region" description="Helical" evidence="19">
    <location>
        <begin position="368"/>
        <end position="389"/>
    </location>
</feature>
<dbReference type="SUPFAM" id="SSF81665">
    <property type="entry name" value="Calcium ATPase, transmembrane domain M"/>
    <property type="match status" value="1"/>
</dbReference>
<evidence type="ECO:0000256" key="15">
    <source>
        <dbReference type="ARBA" id="ARBA00022989"/>
    </source>
</evidence>
<dbReference type="Bgee" id="ENSMFAG00000010073">
    <property type="expression patterns" value="Expressed in temporal lobe and 13 other cell types or tissues"/>
</dbReference>
<keyword evidence="16" id="KW-0406">Ion transport</keyword>
<keyword evidence="22" id="KW-1185">Reference proteome</keyword>
<dbReference type="FunFam" id="1.20.1110.10:FF:000002">
    <property type="entry name" value="Calcium-transporting ATPase"/>
    <property type="match status" value="1"/>
</dbReference>
<feature type="transmembrane region" description="Helical" evidence="19">
    <location>
        <begin position="409"/>
        <end position="435"/>
    </location>
</feature>
<comment type="similarity">
    <text evidence="2">Belongs to the cation transport ATPase (P-type) (TC 3.A.3) family. Type IIB subfamily.</text>
</comment>
<evidence type="ECO:0000256" key="16">
    <source>
        <dbReference type="ARBA" id="ARBA00023065"/>
    </source>
</evidence>
<evidence type="ECO:0000313" key="21">
    <source>
        <dbReference type="Ensembl" id="ENSMFAP00000063955.1"/>
    </source>
</evidence>
<dbReference type="InterPro" id="IPR004014">
    <property type="entry name" value="ATPase_P-typ_cation-transptr_N"/>
</dbReference>
<dbReference type="NCBIfam" id="TIGR01494">
    <property type="entry name" value="ATPase_P-type"/>
    <property type="match status" value="3"/>
</dbReference>
<feature type="transmembrane region" description="Helical" evidence="19">
    <location>
        <begin position="935"/>
        <end position="956"/>
    </location>
</feature>
<protein>
    <recommendedName>
        <fullName evidence="3">P-type Ca(2+) transporter</fullName>
        <ecNumber evidence="3">7.2.2.10</ecNumber>
    </recommendedName>
</protein>
<dbReference type="PANTHER" id="PTHR24093:SF435">
    <property type="entry name" value="PLASMA MEMBRANE CALCIUM-TRANSPORTING ATPASE 4"/>
    <property type="match status" value="1"/>
</dbReference>
<dbReference type="Pfam" id="PF00690">
    <property type="entry name" value="Cation_ATPase_N"/>
    <property type="match status" value="1"/>
</dbReference>
<dbReference type="InterPro" id="IPR001757">
    <property type="entry name" value="P_typ_ATPase"/>
</dbReference>
<evidence type="ECO:0000256" key="10">
    <source>
        <dbReference type="ARBA" id="ARBA00022837"/>
    </source>
</evidence>
<evidence type="ECO:0000313" key="22">
    <source>
        <dbReference type="Proteomes" id="UP000233100"/>
    </source>
</evidence>
<dbReference type="Pfam" id="PF00122">
    <property type="entry name" value="E1-E2_ATPase"/>
    <property type="match status" value="1"/>
</dbReference>
<dbReference type="SMART" id="SM00831">
    <property type="entry name" value="Cation_ATPase_N"/>
    <property type="match status" value="1"/>
</dbReference>
<feature type="transmembrane region" description="Helical" evidence="19">
    <location>
        <begin position="968"/>
        <end position="989"/>
    </location>
</feature>
<dbReference type="Gene3D" id="2.70.150.10">
    <property type="entry name" value="Calcium-transporting ATPase, cytoplasmic transduction domain A"/>
    <property type="match status" value="1"/>
</dbReference>
<reference evidence="21" key="2">
    <citation type="submission" date="2025-08" db="UniProtKB">
        <authorList>
            <consortium name="Ensembl"/>
        </authorList>
    </citation>
    <scope>IDENTIFICATION</scope>
</reference>
<feature type="transmembrane region" description="Helical" evidence="19">
    <location>
        <begin position="104"/>
        <end position="122"/>
    </location>
</feature>
<evidence type="ECO:0000256" key="4">
    <source>
        <dbReference type="ARBA" id="ARBA00022448"/>
    </source>
</evidence>
<dbReference type="GO" id="GO:0030165">
    <property type="term" value="F:PDZ domain binding"/>
    <property type="evidence" value="ECO:0007669"/>
    <property type="project" value="TreeGrafter"/>
</dbReference>
<dbReference type="FunFam" id="3.40.1110.10:FF:000032">
    <property type="entry name" value="Calcium-transporting ATPase"/>
    <property type="match status" value="1"/>
</dbReference>
<evidence type="ECO:0000256" key="1">
    <source>
        <dbReference type="ARBA" id="ARBA00004651"/>
    </source>
</evidence>
<keyword evidence="13" id="KW-0112">Calmodulin-binding</keyword>
<dbReference type="InterPro" id="IPR006068">
    <property type="entry name" value="ATPase_P-typ_cation-transptr_C"/>
</dbReference>
<dbReference type="GO" id="GO:0046872">
    <property type="term" value="F:metal ion binding"/>
    <property type="evidence" value="ECO:0007669"/>
    <property type="project" value="UniProtKB-KW"/>
</dbReference>
<dbReference type="Pfam" id="PF00689">
    <property type="entry name" value="Cation_ATPase_C"/>
    <property type="match status" value="1"/>
</dbReference>
<dbReference type="FunFam" id="2.70.150.10:FF:000001">
    <property type="entry name" value="Calcium-transporting ATPase"/>
    <property type="match status" value="1"/>
</dbReference>